<proteinExistence type="predicted"/>
<dbReference type="InterPro" id="IPR044926">
    <property type="entry name" value="RGS_subdomain_2"/>
</dbReference>
<dbReference type="Gene3D" id="1.10.167.10">
    <property type="entry name" value="Regulator of G-protein Signalling 4, domain 2"/>
    <property type="match status" value="1"/>
</dbReference>
<dbReference type="VEuPathDB" id="AmoebaDB:NAEGRDRAFT_45907"/>
<evidence type="ECO:0000256" key="1">
    <source>
        <dbReference type="SAM" id="Phobius"/>
    </source>
</evidence>
<sequence>MRPPFFVGFLLLVLLVVSSSPTLLCTVLATATNGDGISLVDVRDLIAKDIIVGVKSFLTLFVSVNSPLAANFSSSNSTINELVQFLGKNQIIGTNQQVAIGVSQQDNLRYFNKWLSFNNISSSHDRIISTTVINPTLMPCGRNINPFESFGGVLMDTYNFTYFVRGYRDYFGDQKTKSANGLINSYDFKPFPLIPSMVYIKNRNGMSIEGVNASQNVFEISPMTCENSNIADAEILRFLTGYSMFTPLHIQTLEYVLNISLQYDTSLLTSNQASFLALNNLTSLYWSNDYVMSRLFPSTCHFCTTTNCLGENFINGDYFIIAYTSLTLIYFICLFSTGSFKLPSLKRRMLVPYIPLLSWVMFILFTSFMSFVCSAPVHYVAMVITIYWVLIYTFTVIRFVYLRNLYQIISTSNHKKMHRFLASSKFGFVFTGLFSFGLALVISSDGIFCFFTDSSTSVIFRTINLFAYFIIGCLIAMLALVIDMVMNRKKIKQDGIMKFLLFDDPFHIRIDLISFFLIFLIALGIVIGLLALPIDGSLGPVGGFLNTVACFCILMICGGNSMIVEIVNKIRFRGVEKKEQSELENLLATNASIRELLTEYSRNEYSLENVLCFEKIRQWSNNFAQMDKTVSLNDLLKFEEEFVRTYAKYEVNISHSTKEKFLELVETCRNLTNQVENVSLEDATPRGNTSRRASGVTIQQLYKVIMLDLMFNIGDTFSRLQRTEQYIEWKAINSLQEHIQDTPLKNV</sequence>
<feature type="transmembrane region" description="Helical" evidence="1">
    <location>
        <begin position="544"/>
        <end position="567"/>
    </location>
</feature>
<keyword evidence="2" id="KW-0732">Signal</keyword>
<feature type="transmembrane region" description="Helical" evidence="1">
    <location>
        <begin position="506"/>
        <end position="532"/>
    </location>
</feature>
<feature type="transmembrane region" description="Helical" evidence="1">
    <location>
        <begin position="318"/>
        <end position="338"/>
    </location>
</feature>
<keyword evidence="1" id="KW-0812">Transmembrane</keyword>
<evidence type="ECO:0000313" key="4">
    <source>
        <dbReference type="Proteomes" id="UP000006671"/>
    </source>
</evidence>
<name>D2V1K1_NAEGR</name>
<dbReference type="SUPFAM" id="SSF48097">
    <property type="entry name" value="Regulator of G-protein signaling, RGS"/>
    <property type="match status" value="1"/>
</dbReference>
<keyword evidence="1" id="KW-0472">Membrane</keyword>
<reference evidence="3 4" key="1">
    <citation type="journal article" date="2010" name="Cell">
        <title>The genome of Naegleria gruberi illuminates early eukaryotic versatility.</title>
        <authorList>
            <person name="Fritz-Laylin L.K."/>
            <person name="Prochnik S.E."/>
            <person name="Ginger M.L."/>
            <person name="Dacks J.B."/>
            <person name="Carpenter M.L."/>
            <person name="Field M.C."/>
            <person name="Kuo A."/>
            <person name="Paredez A."/>
            <person name="Chapman J."/>
            <person name="Pham J."/>
            <person name="Shu S."/>
            <person name="Neupane R."/>
            <person name="Cipriano M."/>
            <person name="Mancuso J."/>
            <person name="Tu H."/>
            <person name="Salamov A."/>
            <person name="Lindquist E."/>
            <person name="Shapiro H."/>
            <person name="Lucas S."/>
            <person name="Grigoriev I.V."/>
            <person name="Cande W.Z."/>
            <person name="Fulton C."/>
            <person name="Rokhsar D.S."/>
            <person name="Dawson S.C."/>
        </authorList>
    </citation>
    <scope>NUCLEOTIDE SEQUENCE [LARGE SCALE GENOMIC DNA]</scope>
    <source>
        <strain evidence="3 4">NEG-M</strain>
    </source>
</reference>
<feature type="transmembrane region" description="Helical" evidence="1">
    <location>
        <begin position="463"/>
        <end position="485"/>
    </location>
</feature>
<dbReference type="InterPro" id="IPR036305">
    <property type="entry name" value="RGS_sf"/>
</dbReference>
<protein>
    <submittedName>
        <fullName evidence="3">Predicted protein</fullName>
    </submittedName>
</protein>
<dbReference type="GeneID" id="8855178"/>
<dbReference type="AlphaFoldDB" id="D2V1K1"/>
<evidence type="ECO:0000256" key="2">
    <source>
        <dbReference type="SAM" id="SignalP"/>
    </source>
</evidence>
<dbReference type="OrthoDB" id="10496280at2759"/>
<feature type="chain" id="PRO_5003038264" evidence="2">
    <location>
        <begin position="20"/>
        <end position="747"/>
    </location>
</feature>
<feature type="transmembrane region" description="Helical" evidence="1">
    <location>
        <begin position="422"/>
        <end position="443"/>
    </location>
</feature>
<dbReference type="RefSeq" id="XP_002682068.1">
    <property type="nucleotide sequence ID" value="XM_002682022.1"/>
</dbReference>
<dbReference type="EMBL" id="GG738848">
    <property type="protein sequence ID" value="EFC49324.1"/>
    <property type="molecule type" value="Genomic_DNA"/>
</dbReference>
<feature type="signal peptide" evidence="2">
    <location>
        <begin position="1"/>
        <end position="19"/>
    </location>
</feature>
<keyword evidence="4" id="KW-1185">Reference proteome</keyword>
<evidence type="ECO:0000313" key="3">
    <source>
        <dbReference type="EMBL" id="EFC49324.1"/>
    </source>
</evidence>
<keyword evidence="1" id="KW-1133">Transmembrane helix</keyword>
<dbReference type="Proteomes" id="UP000006671">
    <property type="component" value="Unassembled WGS sequence"/>
</dbReference>
<feature type="transmembrane region" description="Helical" evidence="1">
    <location>
        <begin position="377"/>
        <end position="401"/>
    </location>
</feature>
<dbReference type="InParanoid" id="D2V1K1"/>
<organism evidence="4">
    <name type="scientific">Naegleria gruberi</name>
    <name type="common">Amoeba</name>
    <dbReference type="NCBI Taxonomy" id="5762"/>
    <lineage>
        <taxon>Eukaryota</taxon>
        <taxon>Discoba</taxon>
        <taxon>Heterolobosea</taxon>
        <taxon>Tetramitia</taxon>
        <taxon>Eutetramitia</taxon>
        <taxon>Vahlkampfiidae</taxon>
        <taxon>Naegleria</taxon>
    </lineage>
</organism>
<gene>
    <name evidence="3" type="ORF">NAEGRDRAFT_45907</name>
</gene>
<accession>D2V1K1</accession>
<dbReference type="KEGG" id="ngr:NAEGRDRAFT_45907"/>
<feature type="transmembrane region" description="Helical" evidence="1">
    <location>
        <begin position="350"/>
        <end position="371"/>
    </location>
</feature>